<dbReference type="PANTHER" id="PTHR28384:SF1">
    <property type="entry name" value="PROGRESSIVE ANKYLOSIS PROTEIN HOMOLOG"/>
    <property type="match status" value="1"/>
</dbReference>
<evidence type="ECO:0000256" key="2">
    <source>
        <dbReference type="ARBA" id="ARBA00022448"/>
    </source>
</evidence>
<keyword evidence="8" id="KW-1185">Reference proteome</keyword>
<dbReference type="GO" id="GO:0005315">
    <property type="term" value="F:phosphate transmembrane transporter activity"/>
    <property type="evidence" value="ECO:0007669"/>
    <property type="project" value="InterPro"/>
</dbReference>
<evidence type="ECO:0000313" key="8">
    <source>
        <dbReference type="Proteomes" id="UP000236527"/>
    </source>
</evidence>
<dbReference type="GO" id="GO:0005886">
    <property type="term" value="C:plasma membrane"/>
    <property type="evidence" value="ECO:0007669"/>
    <property type="project" value="TreeGrafter"/>
</dbReference>
<proteinExistence type="predicted"/>
<feature type="transmembrane region" description="Helical" evidence="6">
    <location>
        <begin position="180"/>
        <end position="202"/>
    </location>
</feature>
<evidence type="ECO:0000256" key="1">
    <source>
        <dbReference type="ARBA" id="ARBA00004141"/>
    </source>
</evidence>
<dbReference type="EMBL" id="BDGE01000060">
    <property type="protein sequence ID" value="GBE93733.1"/>
    <property type="molecule type" value="Genomic_DNA"/>
</dbReference>
<evidence type="ECO:0000256" key="5">
    <source>
        <dbReference type="ARBA" id="ARBA00023136"/>
    </source>
</evidence>
<comment type="caution">
    <text evidence="7">The sequence shown here is derived from an EMBL/GenBank/DDBJ whole genome shotgun (WGS) entry which is preliminary data.</text>
</comment>
<keyword evidence="3 6" id="KW-0812">Transmembrane</keyword>
<feature type="transmembrane region" description="Helical" evidence="6">
    <location>
        <begin position="258"/>
        <end position="282"/>
    </location>
</feature>
<keyword evidence="4 6" id="KW-1133">Transmembrane helix</keyword>
<name>A0A2H6LKK8_9NOSO</name>
<evidence type="ECO:0008006" key="9">
    <source>
        <dbReference type="Google" id="ProtNLM"/>
    </source>
</evidence>
<feature type="transmembrane region" description="Helical" evidence="6">
    <location>
        <begin position="401"/>
        <end position="424"/>
    </location>
</feature>
<organism evidence="7 8">
    <name type="scientific">Nostoc cycadae WK-1</name>
    <dbReference type="NCBI Taxonomy" id="1861711"/>
    <lineage>
        <taxon>Bacteria</taxon>
        <taxon>Bacillati</taxon>
        <taxon>Cyanobacteriota</taxon>
        <taxon>Cyanophyceae</taxon>
        <taxon>Nostocales</taxon>
        <taxon>Nostocaceae</taxon>
        <taxon>Nostoc</taxon>
    </lineage>
</organism>
<dbReference type="PANTHER" id="PTHR28384">
    <property type="entry name" value="PROGRESSIVE ANKYLOSIS PROTEIN HOMOLOG"/>
    <property type="match status" value="1"/>
</dbReference>
<dbReference type="AlphaFoldDB" id="A0A2H6LKK8"/>
<sequence>MAHHRLMLKKIMNISPQQGQEGNNTASGRSLLALLKQFIPLSLSDVAMTLGDPLQTSALSRLSFPQETLAGVGVVKGVAVFLESPIIMILHASTALGGQAKSRRVLWQFTVIAGLALSGIFLFLTWKPLYNWLLLDLFGVSSSIAARGRTAFLLMFLWPFVIAWRRFFQGLLIRAQKSIAVGWASVARLTWVIVSLAVGVTLRLDGALLAGITMMGAILIEAVLVTWFCMRLGAISILNQQGYSETKKLPQTLSGVTFYYLPLASTMLLVWGARAILLSLIARSFDGSLALAVWPAAWGLVLSVANGTRMIQQVIISAYEETSRRTLVAFVMIVGLSFTFIPFFLGFTDNGLFLLRQFLGNNPSLVEASRPVIQILSCFPLLLALQNTFQGLLIHRGKNWFINIATVVAATFTLVVCGTLIFTRHSGANSAAYGMLAGVISEIIVLFFALQSK</sequence>
<dbReference type="InterPro" id="IPR009887">
    <property type="entry name" value="ANKH"/>
</dbReference>
<dbReference type="Pfam" id="PF07260">
    <property type="entry name" value="ANKH"/>
    <property type="match status" value="1"/>
</dbReference>
<evidence type="ECO:0000256" key="6">
    <source>
        <dbReference type="SAM" id="Phobius"/>
    </source>
</evidence>
<reference evidence="8" key="1">
    <citation type="journal article" date="2018" name="Genome Announc.">
        <title>Draft Genome Sequence of the Nitrogen-Fixing and Hormogonia-Inducing Cyanobacterium Nostoc cycadae Strain WK-1, Isolated from the Coralloid Roots of Cycas revoluta.</title>
        <authorList>
            <person name="Kanesaki Y."/>
            <person name="Hirose M."/>
            <person name="Hirose Y."/>
            <person name="Fujisawa T."/>
            <person name="Nakamura Y."/>
            <person name="Watanabe S."/>
            <person name="Matsunaga S."/>
            <person name="Uchida H."/>
            <person name="Murakami A."/>
        </authorList>
    </citation>
    <scope>NUCLEOTIDE SEQUENCE [LARGE SCALE GENOMIC DNA]</scope>
    <source>
        <strain evidence="8">WK-1</strain>
    </source>
</reference>
<protein>
    <recommendedName>
        <fullName evidence="9">Multi antimicrobial extrusion protein MatE</fullName>
    </recommendedName>
</protein>
<dbReference type="GO" id="GO:0030504">
    <property type="term" value="F:inorganic diphosphate transmembrane transporter activity"/>
    <property type="evidence" value="ECO:0007669"/>
    <property type="project" value="TreeGrafter"/>
</dbReference>
<evidence type="ECO:0000256" key="3">
    <source>
        <dbReference type="ARBA" id="ARBA00022692"/>
    </source>
</evidence>
<keyword evidence="5 6" id="KW-0472">Membrane</keyword>
<comment type="subcellular location">
    <subcellularLocation>
        <location evidence="1">Membrane</location>
        <topology evidence="1">Multi-pass membrane protein</topology>
    </subcellularLocation>
</comment>
<feature type="transmembrane region" description="Helical" evidence="6">
    <location>
        <begin position="105"/>
        <end position="126"/>
    </location>
</feature>
<feature type="transmembrane region" description="Helical" evidence="6">
    <location>
        <begin position="146"/>
        <end position="168"/>
    </location>
</feature>
<feature type="transmembrane region" description="Helical" evidence="6">
    <location>
        <begin position="208"/>
        <end position="238"/>
    </location>
</feature>
<dbReference type="GO" id="GO:0035435">
    <property type="term" value="P:phosphate ion transmembrane transport"/>
    <property type="evidence" value="ECO:0007669"/>
    <property type="project" value="InterPro"/>
</dbReference>
<accession>A0A2H6LKK8</accession>
<keyword evidence="2" id="KW-0813">Transport</keyword>
<feature type="transmembrane region" description="Helical" evidence="6">
    <location>
        <begin position="368"/>
        <end position="389"/>
    </location>
</feature>
<feature type="transmembrane region" description="Helical" evidence="6">
    <location>
        <begin position="430"/>
        <end position="450"/>
    </location>
</feature>
<feature type="transmembrane region" description="Helical" evidence="6">
    <location>
        <begin position="288"/>
        <end position="306"/>
    </location>
</feature>
<dbReference type="Proteomes" id="UP000236527">
    <property type="component" value="Unassembled WGS sequence"/>
</dbReference>
<evidence type="ECO:0000313" key="7">
    <source>
        <dbReference type="EMBL" id="GBE93733.1"/>
    </source>
</evidence>
<gene>
    <name evidence="7" type="ORF">NCWK1_3498</name>
</gene>
<evidence type="ECO:0000256" key="4">
    <source>
        <dbReference type="ARBA" id="ARBA00022989"/>
    </source>
</evidence>
<feature type="transmembrane region" description="Helical" evidence="6">
    <location>
        <begin position="327"/>
        <end position="348"/>
    </location>
</feature>